<accession>X6N6F0</accession>
<keyword evidence="3" id="KW-1185">Reference proteome</keyword>
<evidence type="ECO:0000313" key="2">
    <source>
        <dbReference type="EMBL" id="ETO21503.1"/>
    </source>
</evidence>
<feature type="signal peptide" evidence="1">
    <location>
        <begin position="1"/>
        <end position="24"/>
    </location>
</feature>
<organism evidence="2 3">
    <name type="scientific">Reticulomyxa filosa</name>
    <dbReference type="NCBI Taxonomy" id="46433"/>
    <lineage>
        <taxon>Eukaryota</taxon>
        <taxon>Sar</taxon>
        <taxon>Rhizaria</taxon>
        <taxon>Retaria</taxon>
        <taxon>Foraminifera</taxon>
        <taxon>Monothalamids</taxon>
        <taxon>Reticulomyxidae</taxon>
        <taxon>Reticulomyxa</taxon>
    </lineage>
</organism>
<dbReference type="EMBL" id="ASPP01011564">
    <property type="protein sequence ID" value="ETO21503.1"/>
    <property type="molecule type" value="Genomic_DNA"/>
</dbReference>
<evidence type="ECO:0000256" key="1">
    <source>
        <dbReference type="SAM" id="SignalP"/>
    </source>
</evidence>
<dbReference type="AlphaFoldDB" id="X6N6F0"/>
<gene>
    <name evidence="2" type="ORF">RFI_15699</name>
</gene>
<sequence length="186" mass="21518">MTNLELFSLTPLLSFSCLPSELDGFPLDGDKFQILTWTAGGHYKGREFVVVGCRSSLDNEQQYLIIRSIHEGPRRREKSPKKIRDLNKVMDDHIDDNKLSMDDQSNADGVDKTAVSGYIAVPGSGEDSSSDEPFQEEKKKTKFFFFLIKKNIFTKFANLWQQNIKTIYYYFFLMKSCNTKKKKWTL</sequence>
<name>X6N6F0_RETFI</name>
<feature type="chain" id="PRO_5004975559" evidence="1">
    <location>
        <begin position="25"/>
        <end position="186"/>
    </location>
</feature>
<protein>
    <submittedName>
        <fullName evidence="2">Uncharacterized protein</fullName>
    </submittedName>
</protein>
<proteinExistence type="predicted"/>
<evidence type="ECO:0000313" key="3">
    <source>
        <dbReference type="Proteomes" id="UP000023152"/>
    </source>
</evidence>
<dbReference type="Proteomes" id="UP000023152">
    <property type="component" value="Unassembled WGS sequence"/>
</dbReference>
<reference evidence="2 3" key="1">
    <citation type="journal article" date="2013" name="Curr. Biol.">
        <title>The Genome of the Foraminiferan Reticulomyxa filosa.</title>
        <authorList>
            <person name="Glockner G."/>
            <person name="Hulsmann N."/>
            <person name="Schleicher M."/>
            <person name="Noegel A.A."/>
            <person name="Eichinger L."/>
            <person name="Gallinger C."/>
            <person name="Pawlowski J."/>
            <person name="Sierra R."/>
            <person name="Euteneuer U."/>
            <person name="Pillet L."/>
            <person name="Moustafa A."/>
            <person name="Platzer M."/>
            <person name="Groth M."/>
            <person name="Szafranski K."/>
            <person name="Schliwa M."/>
        </authorList>
    </citation>
    <scope>NUCLEOTIDE SEQUENCE [LARGE SCALE GENOMIC DNA]</scope>
</reference>
<keyword evidence="1" id="KW-0732">Signal</keyword>
<comment type="caution">
    <text evidence="2">The sequence shown here is derived from an EMBL/GenBank/DDBJ whole genome shotgun (WGS) entry which is preliminary data.</text>
</comment>